<evidence type="ECO:0000313" key="1">
    <source>
        <dbReference type="EMBL" id="KAI2384693.1"/>
    </source>
</evidence>
<protein>
    <submittedName>
        <fullName evidence="1">Uncharacterized protein</fullName>
    </submittedName>
</protein>
<gene>
    <name evidence="1" type="ORF">LOY88_004538</name>
</gene>
<sequence length="271" mass="30127">MITATKGDIKHTILFDTGPEEEVWERNANRLRADISTIELIHLSHWHRDHSGGMLRAIRMIREARLAKGDSNQHLVVDLHESRPDYRGFTMGTEIFSLEADPTFEEIEDAGAQVEKSTSPHTVLDDMFLISGEIPRRTEYEVGLKNAVRFDKSAGKWNKDEMIADERFLACSVKGKGVVIFTGCSHAGVVNTSRHAVDLIGKDVPVYAIFGGYHLAGSEAAQIRATVMDLKALEPKMLLPGHCSGWRVKHEIEQQMPGRLVPSSVGAKLAF</sequence>
<comment type="caution">
    <text evidence="1">The sequence shown here is derived from an EMBL/GenBank/DDBJ whole genome shotgun (WGS) entry which is preliminary data.</text>
</comment>
<reference evidence="1" key="1">
    <citation type="journal article" date="2022" name="bioRxiv">
        <title>Population genetic analysis of Ophidiomyces ophidiicola, the causative agent of snake fungal disease, indicates recent introductions to the USA.</title>
        <authorList>
            <person name="Ladner J.T."/>
            <person name="Palmer J.M."/>
            <person name="Ettinger C.L."/>
            <person name="Stajich J.E."/>
            <person name="Farrell T.M."/>
            <person name="Glorioso B.M."/>
            <person name="Lawson B."/>
            <person name="Price S.J."/>
            <person name="Stengle A.G."/>
            <person name="Grear D.A."/>
            <person name="Lorch J.M."/>
        </authorList>
    </citation>
    <scope>NUCLEOTIDE SEQUENCE</scope>
    <source>
        <strain evidence="1">NWHC 24266-5</strain>
    </source>
</reference>
<proteinExistence type="predicted"/>
<accession>A0ACB8UT94</accession>
<dbReference type="EMBL" id="JALBCA010000069">
    <property type="protein sequence ID" value="KAI2384693.1"/>
    <property type="molecule type" value="Genomic_DNA"/>
</dbReference>
<organism evidence="1">
    <name type="scientific">Ophidiomyces ophidiicola</name>
    <dbReference type="NCBI Taxonomy" id="1387563"/>
    <lineage>
        <taxon>Eukaryota</taxon>
        <taxon>Fungi</taxon>
        <taxon>Dikarya</taxon>
        <taxon>Ascomycota</taxon>
        <taxon>Pezizomycotina</taxon>
        <taxon>Eurotiomycetes</taxon>
        <taxon>Eurotiomycetidae</taxon>
        <taxon>Onygenales</taxon>
        <taxon>Onygenaceae</taxon>
        <taxon>Ophidiomyces</taxon>
    </lineage>
</organism>
<name>A0ACB8UT94_9EURO</name>